<comment type="cofactor">
    <cofactor evidence="1">
        <name>Fe(2+)</name>
        <dbReference type="ChEBI" id="CHEBI:29033"/>
    </cofactor>
</comment>
<dbReference type="Proteomes" id="UP000537204">
    <property type="component" value="Unassembled WGS sequence"/>
</dbReference>
<dbReference type="Gene3D" id="3.60.130.10">
    <property type="entry name" value="Clavaminate synthase-like"/>
    <property type="match status" value="1"/>
</dbReference>
<organism evidence="4 5">
    <name type="scientific">Pedobacter cryoconitis</name>
    <dbReference type="NCBI Taxonomy" id="188932"/>
    <lineage>
        <taxon>Bacteria</taxon>
        <taxon>Pseudomonadati</taxon>
        <taxon>Bacteroidota</taxon>
        <taxon>Sphingobacteriia</taxon>
        <taxon>Sphingobacteriales</taxon>
        <taxon>Sphingobacteriaceae</taxon>
        <taxon>Pedobacter</taxon>
    </lineage>
</organism>
<evidence type="ECO:0000259" key="3">
    <source>
        <dbReference type="Pfam" id="PF02668"/>
    </source>
</evidence>
<protein>
    <submittedName>
        <fullName evidence="4">Alpha-ketoglutarate-dependent taurine dioxygenase</fullName>
    </submittedName>
</protein>
<name>A0A7W8ZJC2_9SPHI</name>
<evidence type="ECO:0000313" key="5">
    <source>
        <dbReference type="Proteomes" id="UP000537204"/>
    </source>
</evidence>
<feature type="domain" description="TauD/TfdA-like" evidence="3">
    <location>
        <begin position="24"/>
        <end position="304"/>
    </location>
</feature>
<dbReference type="InterPro" id="IPR050411">
    <property type="entry name" value="AlphaKG_dependent_hydroxylases"/>
</dbReference>
<reference evidence="4 5" key="1">
    <citation type="submission" date="2020-08" db="EMBL/GenBank/DDBJ databases">
        <title>Genomic Encyclopedia of Type Strains, Phase IV (KMG-V): Genome sequencing to study the core and pangenomes of soil and plant-associated prokaryotes.</title>
        <authorList>
            <person name="Whitman W."/>
        </authorList>
    </citation>
    <scope>NUCLEOTIDE SEQUENCE [LARGE SCALE GENOMIC DNA]</scope>
    <source>
        <strain evidence="4 5">S3M1</strain>
    </source>
</reference>
<comment type="caution">
    <text evidence="4">The sequence shown here is derived from an EMBL/GenBank/DDBJ whole genome shotgun (WGS) entry which is preliminary data.</text>
</comment>
<accession>A0A7W8ZJC2</accession>
<gene>
    <name evidence="4" type="ORF">HDE68_000999</name>
</gene>
<keyword evidence="4" id="KW-0223">Dioxygenase</keyword>
<evidence type="ECO:0000313" key="4">
    <source>
        <dbReference type="EMBL" id="MBB5635114.1"/>
    </source>
</evidence>
<dbReference type="GO" id="GO:0016706">
    <property type="term" value="F:2-oxoglutarate-dependent dioxygenase activity"/>
    <property type="evidence" value="ECO:0007669"/>
    <property type="project" value="UniProtKB-ARBA"/>
</dbReference>
<dbReference type="RefSeq" id="WP_183879477.1">
    <property type="nucleotide sequence ID" value="NZ_JACHCE010000001.1"/>
</dbReference>
<dbReference type="PANTHER" id="PTHR10696">
    <property type="entry name" value="GAMMA-BUTYROBETAINE HYDROXYLASE-RELATED"/>
    <property type="match status" value="1"/>
</dbReference>
<dbReference type="InterPro" id="IPR042098">
    <property type="entry name" value="TauD-like_sf"/>
</dbReference>
<dbReference type="InterPro" id="IPR003819">
    <property type="entry name" value="TauD/TfdA-like"/>
</dbReference>
<evidence type="ECO:0000256" key="1">
    <source>
        <dbReference type="ARBA" id="ARBA00001954"/>
    </source>
</evidence>
<dbReference type="SUPFAM" id="SSF51197">
    <property type="entry name" value="Clavaminate synthase-like"/>
    <property type="match status" value="1"/>
</dbReference>
<dbReference type="EMBL" id="JACHCE010000001">
    <property type="protein sequence ID" value="MBB5635114.1"/>
    <property type="molecule type" value="Genomic_DNA"/>
</dbReference>
<evidence type="ECO:0000256" key="2">
    <source>
        <dbReference type="ARBA" id="ARBA00023002"/>
    </source>
</evidence>
<dbReference type="Pfam" id="PF02668">
    <property type="entry name" value="TauD"/>
    <property type="match status" value="1"/>
</dbReference>
<dbReference type="AlphaFoldDB" id="A0A7W8ZJC2"/>
<proteinExistence type="predicted"/>
<sequence>MLLPYVIALNQSQSENFIAFYNENRGMIEKELVKYGAVKFQNVPLQTIDDFQQITNSISDKFINYIDGNSPRTKLTSNVYTSTEYDKSQVITMHNELSYSPLWPNQLYFTCLDVAETGGETLLADSREILAAMDKGIVEEVRRKGVKYIRNLHGGMGMGPSWQDTFETQDKEQVEKYCSSNGVDYQWNDYDSLSIIYATKGIIQHRNSNESVWFNQINQFHPSQLAADLYDALKLMYDDASEFPTYVKFGDDTLISEEIVKEINKTIETVTIYPDWNINEFLVVDNEIVAHGRNSYTGDRKVLVSMAK</sequence>
<keyword evidence="2" id="KW-0560">Oxidoreductase</keyword>
<dbReference type="PANTHER" id="PTHR10696:SF21">
    <property type="entry name" value="TAUD_TFDA-LIKE DOMAIN-CONTAINING PROTEIN"/>
    <property type="match status" value="1"/>
</dbReference>